<name>A0A194N8E9_PLAFA</name>
<dbReference type="GO" id="GO:0006412">
    <property type="term" value="P:translation"/>
    <property type="evidence" value="ECO:0007669"/>
    <property type="project" value="InterPro"/>
</dbReference>
<reference evidence="2 3" key="2">
    <citation type="submission" date="2015-07" db="EMBL/GenBank/DDBJ databases">
        <title>The genome sequence of Plasmodium falciparum IGH-CR14.</title>
        <authorList>
            <consortium name="The Broad Institute Genome Sequencing Platform"/>
            <person name="Volkman S.K."/>
            <person name="Neafsey D.E."/>
            <person name="Dash A.P."/>
            <person name="Chitnis C.E."/>
            <person name="Hartl D.L."/>
            <person name="Young S.K."/>
            <person name="Kodira C.D."/>
            <person name="Zeng Q."/>
            <person name="Koehrsen M."/>
            <person name="Godfrey P."/>
            <person name="Alvarado L."/>
            <person name="Berlin A."/>
            <person name="Borenstein D."/>
            <person name="Chen Z."/>
            <person name="Engels R."/>
            <person name="Freedman E."/>
            <person name="Gellesch M."/>
            <person name="Goldberg J."/>
            <person name="Griggs A."/>
            <person name="Gujja S."/>
            <person name="Heiman D."/>
            <person name="Hepburn T."/>
            <person name="Howarth C."/>
            <person name="Jen D."/>
            <person name="Larson L."/>
            <person name="Lewis B."/>
            <person name="Mehta T."/>
            <person name="Park D."/>
            <person name="Pearson M."/>
            <person name="Roberts A."/>
            <person name="Saif S."/>
            <person name="Shea T."/>
            <person name="Shenoy N."/>
            <person name="Sisk P."/>
            <person name="Stolte C."/>
            <person name="Sykes S."/>
            <person name="Walk T."/>
            <person name="White J."/>
            <person name="Yandava C."/>
            <person name="Wirth D.F."/>
            <person name="Nusbaum C."/>
            <person name="Birren B."/>
        </authorList>
    </citation>
    <scope>NUCLEOTIDE SEQUENCE [LARGE SCALE GENOMIC DNA]</scope>
    <source>
        <strain evidence="2 3">IGH-CR14</strain>
    </source>
</reference>
<reference evidence="3" key="1">
    <citation type="submission" date="2015-07" db="EMBL/GenBank/DDBJ databases">
        <title>Annotation of Plasmodium falciparum IGH-CR14.</title>
        <authorList>
            <consortium name="The Broad Institute Genome Sequencing Platform"/>
            <person name="Volkman S.K."/>
            <person name="Neafsey D.E."/>
            <person name="Dash A.P."/>
            <person name="Chitnis C.E."/>
            <person name="Hartl D.L."/>
            <person name="Young S.K."/>
            <person name="Zeng Q."/>
            <person name="Koehrsen M."/>
            <person name="Alvarado L."/>
            <person name="Berlin A."/>
            <person name="Borenstein D."/>
            <person name="Chapman S.B."/>
            <person name="Chen Z."/>
            <person name="Engels R."/>
            <person name="Freedman E."/>
            <person name="Gellesch M."/>
            <person name="Goldberg J."/>
            <person name="Griggs A."/>
            <person name="Gujja S."/>
            <person name="Heilman E.R."/>
            <person name="Heiman D.I."/>
            <person name="Howarth C."/>
            <person name="Jen D."/>
            <person name="Larson L."/>
            <person name="Mehta T."/>
            <person name="Neiman D."/>
            <person name="Park D."/>
            <person name="Pearson M."/>
            <person name="Roberts A."/>
            <person name="Saif S."/>
            <person name="Shea T."/>
            <person name="Shenoy N."/>
            <person name="Sisk P."/>
            <person name="Stolte C."/>
            <person name="Sykes S."/>
            <person name="Walk T."/>
            <person name="White J."/>
            <person name="Yandava C."/>
            <person name="Haas B."/>
            <person name="Henn M.R."/>
            <person name="Nusbaum C."/>
            <person name="Birren B."/>
        </authorList>
    </citation>
    <scope>NUCLEOTIDE SEQUENCE [LARGE SCALE GENOMIC DNA]</scope>
    <source>
        <strain evidence="3">IGH-CR14</strain>
    </source>
</reference>
<evidence type="ECO:0000313" key="2">
    <source>
        <dbReference type="EMBL" id="KNZ35471.1"/>
    </source>
</evidence>
<dbReference type="SMR" id="A0A194N8E9"/>
<gene>
    <name evidence="2" type="ORF">PFMG_06101</name>
</gene>
<geneLocation type="apicoplast" evidence="2"/>
<dbReference type="AlphaFoldDB" id="A0A194N8E9"/>
<keyword evidence="2" id="KW-0933">Apicoplast</keyword>
<sequence>MIIKFLNNVKYNFKLKKNFILYKYNKVIYYLSILLYNYKYIFKLYILNIYNKYFIFIILNEYKNINYFKVYIKYNQLFYMNFNKLLCFIKFKKYFKGLLILYSSKYKFITHILALKYKIGGILLFYIL</sequence>
<dbReference type="EMBL" id="GG665808">
    <property type="protein sequence ID" value="KNZ35471.1"/>
    <property type="molecule type" value="Genomic_DNA"/>
</dbReference>
<keyword evidence="1" id="KW-0812">Transmembrane</keyword>
<dbReference type="OrthoDB" id="387228at2759"/>
<protein>
    <submittedName>
        <fullName evidence="2">Rps8</fullName>
    </submittedName>
</protein>
<feature type="transmembrane region" description="Helical" evidence="1">
    <location>
        <begin position="108"/>
        <end position="127"/>
    </location>
</feature>
<accession>A0A194N8E9</accession>
<dbReference type="InterPro" id="IPR035987">
    <property type="entry name" value="Ribosomal_uS8_sf"/>
</dbReference>
<dbReference type="GO" id="GO:0005840">
    <property type="term" value="C:ribosome"/>
    <property type="evidence" value="ECO:0007669"/>
    <property type="project" value="InterPro"/>
</dbReference>
<dbReference type="Proteomes" id="UP000054562">
    <property type="component" value="Apicoplast Pltd"/>
</dbReference>
<proteinExistence type="predicted"/>
<dbReference type="SUPFAM" id="SSF56047">
    <property type="entry name" value="Ribosomal protein S8"/>
    <property type="match status" value="1"/>
</dbReference>
<dbReference type="GO" id="GO:0003735">
    <property type="term" value="F:structural constituent of ribosome"/>
    <property type="evidence" value="ECO:0007669"/>
    <property type="project" value="InterPro"/>
</dbReference>
<keyword evidence="2" id="KW-0934">Plastid</keyword>
<keyword evidence="1" id="KW-1133">Transmembrane helix</keyword>
<feature type="transmembrane region" description="Helical" evidence="1">
    <location>
        <begin position="21"/>
        <end position="38"/>
    </location>
</feature>
<organism evidence="2 3">
    <name type="scientific">Plasmodium falciparum IGH-CR14</name>
    <dbReference type="NCBI Taxonomy" id="580059"/>
    <lineage>
        <taxon>Eukaryota</taxon>
        <taxon>Sar</taxon>
        <taxon>Alveolata</taxon>
        <taxon>Apicomplexa</taxon>
        <taxon>Aconoidasida</taxon>
        <taxon>Haemosporida</taxon>
        <taxon>Plasmodiidae</taxon>
        <taxon>Plasmodium</taxon>
        <taxon>Plasmodium (Laverania)</taxon>
    </lineage>
</organism>
<keyword evidence="1" id="KW-0472">Membrane</keyword>
<evidence type="ECO:0000313" key="3">
    <source>
        <dbReference type="Proteomes" id="UP000054562"/>
    </source>
</evidence>
<evidence type="ECO:0000256" key="1">
    <source>
        <dbReference type="SAM" id="Phobius"/>
    </source>
</evidence>